<sequence>MRKVHSVGKNRMEELPIENEKQIIQIHDRNWIMKYHVKDRKYSLYVKNANSRLQFKKN</sequence>
<organism evidence="1 2">
    <name type="scientific">Niallia oryzisoli</name>
    <dbReference type="NCBI Taxonomy" id="1737571"/>
    <lineage>
        <taxon>Bacteria</taxon>
        <taxon>Bacillati</taxon>
        <taxon>Bacillota</taxon>
        <taxon>Bacilli</taxon>
        <taxon>Bacillales</taxon>
        <taxon>Bacillaceae</taxon>
        <taxon>Niallia</taxon>
    </lineage>
</organism>
<reference evidence="1 2" key="1">
    <citation type="submission" date="2023-10" db="EMBL/GenBank/DDBJ databases">
        <title>Niallia locisalis sp.nov. isolated from a salt pond sample.</title>
        <authorList>
            <person name="Li X.-J."/>
            <person name="Dong L."/>
        </authorList>
    </citation>
    <scope>NUCLEOTIDE SEQUENCE [LARGE SCALE GENOMIC DNA]</scope>
    <source>
        <strain evidence="1 2">DSM 29761</strain>
    </source>
</reference>
<evidence type="ECO:0000313" key="2">
    <source>
        <dbReference type="Proteomes" id="UP001357223"/>
    </source>
</evidence>
<name>A0ABZ2C849_9BACI</name>
<dbReference type="EMBL" id="CP137640">
    <property type="protein sequence ID" value="WVX79770.1"/>
    <property type="molecule type" value="Genomic_DNA"/>
</dbReference>
<protein>
    <submittedName>
        <fullName evidence="1">Uncharacterized protein</fullName>
    </submittedName>
</protein>
<gene>
    <name evidence="1" type="ORF">R4Z09_21140</name>
</gene>
<evidence type="ECO:0000313" key="1">
    <source>
        <dbReference type="EMBL" id="WVX79770.1"/>
    </source>
</evidence>
<keyword evidence="2" id="KW-1185">Reference proteome</keyword>
<dbReference type="Proteomes" id="UP001357223">
    <property type="component" value="Chromosome"/>
</dbReference>
<accession>A0ABZ2C849</accession>
<proteinExistence type="predicted"/>
<dbReference type="RefSeq" id="WP_338448701.1">
    <property type="nucleotide sequence ID" value="NZ_CP137640.1"/>
</dbReference>